<dbReference type="AlphaFoldDB" id="A0A933SEP7"/>
<dbReference type="Pfam" id="PF07452">
    <property type="entry name" value="CHRD"/>
    <property type="match status" value="1"/>
</dbReference>
<name>A0A933SEP7_UNCEI</name>
<dbReference type="SMART" id="SM00754">
    <property type="entry name" value="CHRD"/>
    <property type="match status" value="1"/>
</dbReference>
<reference evidence="3" key="1">
    <citation type="submission" date="2020-07" db="EMBL/GenBank/DDBJ databases">
        <title>Huge and variable diversity of episymbiotic CPR bacteria and DPANN archaea in groundwater ecosystems.</title>
        <authorList>
            <person name="He C.Y."/>
            <person name="Keren R."/>
            <person name="Whittaker M."/>
            <person name="Farag I.F."/>
            <person name="Doudna J."/>
            <person name="Cate J.H.D."/>
            <person name="Banfield J.F."/>
        </authorList>
    </citation>
    <scope>NUCLEOTIDE SEQUENCE</scope>
    <source>
        <strain evidence="3">NC_groundwater_1813_Pr3_B-0.1um_71_17</strain>
    </source>
</reference>
<organism evidence="3 4">
    <name type="scientific">Eiseniibacteriota bacterium</name>
    <dbReference type="NCBI Taxonomy" id="2212470"/>
    <lineage>
        <taxon>Bacteria</taxon>
        <taxon>Candidatus Eiseniibacteriota</taxon>
    </lineage>
</organism>
<protein>
    <submittedName>
        <fullName evidence="3">CHRD domain-containing protein</fullName>
    </submittedName>
</protein>
<sequence length="166" mass="17233">MRRSIALLLFVLACSVAPAFAGIVFEAHLTGAQSVPPNSSLASADGVFTLNDAGTQLSWVITFQGLEAPLISAHLHRVPTGTGVPLTIGLNPPLGLTSGSWSGVANVSPTTVAEMQAGMFYANIHSEAYVDGEIRGTLVVSTTTGARRGTWGRIKALYRSQGPGGR</sequence>
<dbReference type="Proteomes" id="UP000696931">
    <property type="component" value="Unassembled WGS sequence"/>
</dbReference>
<keyword evidence="1" id="KW-0732">Signal</keyword>
<evidence type="ECO:0000313" key="3">
    <source>
        <dbReference type="EMBL" id="MBI5171212.1"/>
    </source>
</evidence>
<dbReference type="InterPro" id="IPR010895">
    <property type="entry name" value="CHRD"/>
</dbReference>
<dbReference type="PROSITE" id="PS50933">
    <property type="entry name" value="CHRD"/>
    <property type="match status" value="1"/>
</dbReference>
<feature type="signal peptide" evidence="1">
    <location>
        <begin position="1"/>
        <end position="21"/>
    </location>
</feature>
<feature type="chain" id="PRO_5037802840" evidence="1">
    <location>
        <begin position="22"/>
        <end position="166"/>
    </location>
</feature>
<evidence type="ECO:0000256" key="1">
    <source>
        <dbReference type="SAM" id="SignalP"/>
    </source>
</evidence>
<proteinExistence type="predicted"/>
<accession>A0A933SEP7</accession>
<gene>
    <name evidence="3" type="ORF">HZA61_17125</name>
</gene>
<evidence type="ECO:0000313" key="4">
    <source>
        <dbReference type="Proteomes" id="UP000696931"/>
    </source>
</evidence>
<evidence type="ECO:0000259" key="2">
    <source>
        <dbReference type="PROSITE" id="PS50933"/>
    </source>
</evidence>
<comment type="caution">
    <text evidence="3">The sequence shown here is derived from an EMBL/GenBank/DDBJ whole genome shotgun (WGS) entry which is preliminary data.</text>
</comment>
<feature type="domain" description="CHRD" evidence="2">
    <location>
        <begin position="21"/>
        <end position="143"/>
    </location>
</feature>
<dbReference type="EMBL" id="JACRIW010000123">
    <property type="protein sequence ID" value="MBI5171212.1"/>
    <property type="molecule type" value="Genomic_DNA"/>
</dbReference>